<dbReference type="EMBL" id="LMWU01000070">
    <property type="protein sequence ID" value="KUN57558.1"/>
    <property type="molecule type" value="Genomic_DNA"/>
</dbReference>
<proteinExistence type="predicted"/>
<feature type="region of interest" description="Disordered" evidence="1">
    <location>
        <begin position="30"/>
        <end position="83"/>
    </location>
</feature>
<accession>A0A101RL56</accession>
<dbReference type="RefSeq" id="WP_059211438.1">
    <property type="nucleotide sequence ID" value="NZ_KQ948681.1"/>
</dbReference>
<reference evidence="2 3" key="1">
    <citation type="submission" date="2015-10" db="EMBL/GenBank/DDBJ databases">
        <title>Draft genome sequence of Streptomyces canus DSM 40017, type strain for the species Streptomyces canus.</title>
        <authorList>
            <person name="Ruckert C."/>
            <person name="Winkler A."/>
            <person name="Kalinowski J."/>
            <person name="Kampfer P."/>
            <person name="Glaeser S."/>
        </authorList>
    </citation>
    <scope>NUCLEOTIDE SEQUENCE [LARGE SCALE GENOMIC DNA]</scope>
    <source>
        <strain evidence="2 3">DSM 40017</strain>
    </source>
</reference>
<evidence type="ECO:0000313" key="3">
    <source>
        <dbReference type="Proteomes" id="UP000053669"/>
    </source>
</evidence>
<dbReference type="AlphaFoldDB" id="A0A101RL56"/>
<feature type="compositionally biased region" description="Basic and acidic residues" evidence="1">
    <location>
        <begin position="36"/>
        <end position="51"/>
    </location>
</feature>
<evidence type="ECO:0000256" key="1">
    <source>
        <dbReference type="SAM" id="MobiDB-lite"/>
    </source>
</evidence>
<dbReference type="Proteomes" id="UP000053669">
    <property type="component" value="Unassembled WGS sequence"/>
</dbReference>
<name>A0A101RL56_9ACTN</name>
<dbReference type="STRING" id="58343.AQJ46_46690"/>
<protein>
    <submittedName>
        <fullName evidence="2">Uncharacterized protein</fullName>
    </submittedName>
</protein>
<comment type="caution">
    <text evidence="2">The sequence shown here is derived from an EMBL/GenBank/DDBJ whole genome shotgun (WGS) entry which is preliminary data.</text>
</comment>
<evidence type="ECO:0000313" key="2">
    <source>
        <dbReference type="EMBL" id="KUN57558.1"/>
    </source>
</evidence>
<gene>
    <name evidence="2" type="ORF">AQJ46_46690</name>
</gene>
<organism evidence="2 3">
    <name type="scientific">Streptomyces canus</name>
    <dbReference type="NCBI Taxonomy" id="58343"/>
    <lineage>
        <taxon>Bacteria</taxon>
        <taxon>Bacillati</taxon>
        <taxon>Actinomycetota</taxon>
        <taxon>Actinomycetes</taxon>
        <taxon>Kitasatosporales</taxon>
        <taxon>Streptomycetaceae</taxon>
        <taxon>Streptomyces</taxon>
        <taxon>Streptomyces aurantiacus group</taxon>
    </lineage>
</organism>
<sequence>MPRGLDEDLARHLPDLRKVAAAEQHLDGFGELGGAAHDRNAPQRRSRESRIRVRSPWCGGRRNEAVRPDIGDTAGDHEERNHK</sequence>
<feature type="compositionally biased region" description="Basic and acidic residues" evidence="1">
    <location>
        <begin position="61"/>
        <end position="83"/>
    </location>
</feature>